<gene>
    <name evidence="3" type="ORF">L915_14493</name>
    <name evidence="4" type="ORF">L916_14402</name>
</gene>
<dbReference type="EMBL" id="KI674647">
    <property type="protein sequence ID" value="ETL33088.1"/>
    <property type="molecule type" value="Genomic_DNA"/>
</dbReference>
<reference evidence="3" key="1">
    <citation type="submission" date="2013-11" db="EMBL/GenBank/DDBJ databases">
        <title>The Genome Sequence of Phytophthora parasitica CJ02B3.</title>
        <authorList>
            <consortium name="The Broad Institute Genomics Platform"/>
            <person name="Russ C."/>
            <person name="Tyler B."/>
            <person name="Panabieres F."/>
            <person name="Shan W."/>
            <person name="Tripathy S."/>
            <person name="Grunwald N."/>
            <person name="Machado M."/>
            <person name="Johnson C.S."/>
            <person name="Arredondo F."/>
            <person name="Hong C."/>
            <person name="Coffey M."/>
            <person name="Young S.K."/>
            <person name="Zeng Q."/>
            <person name="Gargeya S."/>
            <person name="Fitzgerald M."/>
            <person name="Abouelleil A."/>
            <person name="Alvarado L."/>
            <person name="Chapman S.B."/>
            <person name="Gainer-Dewar J."/>
            <person name="Goldberg J."/>
            <person name="Griggs A."/>
            <person name="Gujja S."/>
            <person name="Hansen M."/>
            <person name="Howarth C."/>
            <person name="Imamovic A."/>
            <person name="Ireland A."/>
            <person name="Larimer J."/>
            <person name="McCowan C."/>
            <person name="Murphy C."/>
            <person name="Pearson M."/>
            <person name="Poon T.W."/>
            <person name="Priest M."/>
            <person name="Roberts A."/>
            <person name="Saif S."/>
            <person name="Shea T."/>
            <person name="Sykes S."/>
            <person name="Wortman J."/>
            <person name="Nusbaum C."/>
            <person name="Birren B."/>
        </authorList>
    </citation>
    <scope>NUCLEOTIDE SEQUENCE [LARGE SCALE GENOMIC DNA]</scope>
    <source>
        <strain evidence="3">CJ02B3</strain>
    </source>
</reference>
<dbReference type="Proteomes" id="UP000053236">
    <property type="component" value="Unassembled WGS sequence"/>
</dbReference>
<accession>W2IIC9</accession>
<organism evidence="4">
    <name type="scientific">Phytophthora nicotianae</name>
    <name type="common">Potato buckeye rot agent</name>
    <name type="synonym">Phytophthora parasitica</name>
    <dbReference type="NCBI Taxonomy" id="4792"/>
    <lineage>
        <taxon>Eukaryota</taxon>
        <taxon>Sar</taxon>
        <taxon>Stramenopiles</taxon>
        <taxon>Oomycota</taxon>
        <taxon>Peronosporomycetes</taxon>
        <taxon>Peronosporales</taxon>
        <taxon>Peronosporaceae</taxon>
        <taxon>Phytophthora</taxon>
    </lineage>
</organism>
<reference evidence="4" key="2">
    <citation type="submission" date="2013-11" db="EMBL/GenBank/DDBJ databases">
        <title>The Genome Sequence of Phytophthora parasitica CJ05E6.</title>
        <authorList>
            <consortium name="The Broad Institute Genomics Platform"/>
            <person name="Russ C."/>
            <person name="Tyler B."/>
            <person name="Panabieres F."/>
            <person name="Shan W."/>
            <person name="Tripathy S."/>
            <person name="Grunwald N."/>
            <person name="Machado M."/>
            <person name="Johnson C.S."/>
            <person name="Arredondo F."/>
            <person name="Hong C."/>
            <person name="Coffey M."/>
            <person name="Young S.K."/>
            <person name="Zeng Q."/>
            <person name="Gargeya S."/>
            <person name="Fitzgerald M."/>
            <person name="Abouelleil A."/>
            <person name="Alvarado L."/>
            <person name="Chapman S.B."/>
            <person name="Gainer-Dewar J."/>
            <person name="Goldberg J."/>
            <person name="Griggs A."/>
            <person name="Gujja S."/>
            <person name="Hansen M."/>
            <person name="Howarth C."/>
            <person name="Imamovic A."/>
            <person name="Ireland A."/>
            <person name="Larimer J."/>
            <person name="McCowan C."/>
            <person name="Murphy C."/>
            <person name="Pearson M."/>
            <person name="Poon T.W."/>
            <person name="Priest M."/>
            <person name="Roberts A."/>
            <person name="Saif S."/>
            <person name="Shea T."/>
            <person name="Sykes S."/>
            <person name="Wortman J."/>
            <person name="Nusbaum C."/>
            <person name="Birren B."/>
        </authorList>
    </citation>
    <scope>NUCLEOTIDE SEQUENCE [LARGE SCALE GENOMIC DNA]</scope>
    <source>
        <strain evidence="4">CJ05E6</strain>
    </source>
</reference>
<keyword evidence="2" id="KW-0732">Signal</keyword>
<protein>
    <recommendedName>
        <fullName evidence="5">RxLR effector protein</fullName>
    </recommendedName>
</protein>
<dbReference type="Proteomes" id="UP000053864">
    <property type="component" value="Unassembled WGS sequence"/>
</dbReference>
<name>W2IIC9_PHYNI</name>
<sequence>MQLHLTAMLCWIATLLACIVCLGVGRSENSHVNLWTALEIPVRKRGGDSANRLLRAVIAKDERNEDRMLNAAIERLAGLVKGTEKSSGQSKFETDGKLCERS</sequence>
<evidence type="ECO:0000313" key="4">
    <source>
        <dbReference type="EMBL" id="ETL33088.1"/>
    </source>
</evidence>
<feature type="chain" id="PRO_5007733704" description="RxLR effector protein" evidence="2">
    <location>
        <begin position="28"/>
        <end position="102"/>
    </location>
</feature>
<evidence type="ECO:0000313" key="3">
    <source>
        <dbReference type="EMBL" id="ETK79670.1"/>
    </source>
</evidence>
<feature type="region of interest" description="Disordered" evidence="1">
    <location>
        <begin position="81"/>
        <end position="102"/>
    </location>
</feature>
<evidence type="ECO:0000256" key="1">
    <source>
        <dbReference type="SAM" id="MobiDB-lite"/>
    </source>
</evidence>
<evidence type="ECO:0008006" key="5">
    <source>
        <dbReference type="Google" id="ProtNLM"/>
    </source>
</evidence>
<feature type="compositionally biased region" description="Basic and acidic residues" evidence="1">
    <location>
        <begin position="92"/>
        <end position="102"/>
    </location>
</feature>
<dbReference type="EMBL" id="KI687880">
    <property type="protein sequence ID" value="ETK79670.1"/>
    <property type="molecule type" value="Genomic_DNA"/>
</dbReference>
<feature type="signal peptide" evidence="2">
    <location>
        <begin position="1"/>
        <end position="27"/>
    </location>
</feature>
<proteinExistence type="predicted"/>
<evidence type="ECO:0000256" key="2">
    <source>
        <dbReference type="SAM" id="SignalP"/>
    </source>
</evidence>
<dbReference type="AlphaFoldDB" id="W2IIC9"/>